<keyword evidence="4" id="KW-1185">Reference proteome</keyword>
<dbReference type="Proteomes" id="UP001500767">
    <property type="component" value="Unassembled WGS sequence"/>
</dbReference>
<dbReference type="Pfam" id="PF16640">
    <property type="entry name" value="Big_3_5"/>
    <property type="match status" value="1"/>
</dbReference>
<accession>A0ABP6X2H9</accession>
<dbReference type="EMBL" id="BAAAYR010000001">
    <property type="protein sequence ID" value="GAA3559385.1"/>
    <property type="molecule type" value="Genomic_DNA"/>
</dbReference>
<feature type="compositionally biased region" description="Gly residues" evidence="1">
    <location>
        <begin position="157"/>
        <end position="166"/>
    </location>
</feature>
<organism evidence="3 4">
    <name type="scientific">Microlunatus spumicola</name>
    <dbReference type="NCBI Taxonomy" id="81499"/>
    <lineage>
        <taxon>Bacteria</taxon>
        <taxon>Bacillati</taxon>
        <taxon>Actinomycetota</taxon>
        <taxon>Actinomycetes</taxon>
        <taxon>Propionibacteriales</taxon>
        <taxon>Propionibacteriaceae</taxon>
        <taxon>Microlunatus</taxon>
    </lineage>
</organism>
<protein>
    <recommendedName>
        <fullName evidence="2">Bacterial Ig-like domain-containing protein</fullName>
    </recommendedName>
</protein>
<evidence type="ECO:0000313" key="3">
    <source>
        <dbReference type="EMBL" id="GAA3559385.1"/>
    </source>
</evidence>
<sequence>MTFTSTGAVQTFTVPTGVTALTAAVAGAAGGGSTTTPGGLGGRTSGTLAVDAGDELSLVVGGAGTYDADSGAGGAGGFGGGGAGGSFTEPSGGAGGGGGSFLFDDDTLLLAAGGGGGGTAGSKGGAGGAAGEAAGAGASSIGDGGDGGEPGTLDMNGAGGFVGGDGGDGEATSATELPVGGQGADGSEPEVLDALQPGAGGGGGFHAGGGGGTGGSIPTASGTALPGGGGGGGAGFAEEAVTDVVGAAGVQSGAGVITLSYTAGLPPASITFTSSLDGAVVGKKRNVSAEGSGSARVVFSADPTTTNGACTVDGASVTFAHVGTCVVRADQAADEFHSAGSNQLSFAIGQGNQTLTFNPLPPTGSIGDTVDLVATSDAASGSPVELSLGAANTEGACTINGTKLTLTGVGTCSVLASQAATVDYKAAISVDHRIAVTLVATSTTLAFDLETPVFGQPVNATATVTGAEAGTVQLSVDGQPVGEPVVLVDGKAGFTLPAGLTAGGHPIEAVFTPADAATYGSSTGTATLAVGKAMTRSALTVRADEASVVVSAVEPGAGTPEGTVRFTVGDGTPSAPVTLVRGKATFSGSVPADTDVRVAYSGDDDFAASSDSTLRKNPTIEASVSSEFPKSPAGWYRSAVKVSFTCDEGSAPLVGGCPADVTLSDDGASQGVTKTVVAADGGIATASVTGINIDRTRPEVMAFGVEEGARFFSTAPEAGCVAQDELSGVGLCAATRKVKDKAVTYSVAAVDQAGNVTTEVVHATTYNRGIVDVPYEDGAYTVTPGQSVTLVAKSSKRPQVYKPVEVPKKPSKSGDKFKATDVDDEWALGYTIPTNLKPGTTYNLGIKTTSRYTIKIRVVA</sequence>
<gene>
    <name evidence="3" type="ORF">GCM10022197_13490</name>
</gene>
<feature type="compositionally biased region" description="Gly residues" evidence="1">
    <location>
        <begin position="198"/>
        <end position="215"/>
    </location>
</feature>
<evidence type="ECO:0000256" key="1">
    <source>
        <dbReference type="SAM" id="MobiDB-lite"/>
    </source>
</evidence>
<name>A0ABP6X2H9_9ACTN</name>
<dbReference type="InterPro" id="IPR013783">
    <property type="entry name" value="Ig-like_fold"/>
</dbReference>
<feature type="compositionally biased region" description="Gly residues" evidence="1">
    <location>
        <begin position="120"/>
        <end position="130"/>
    </location>
</feature>
<comment type="caution">
    <text evidence="3">The sequence shown here is derived from an EMBL/GenBank/DDBJ whole genome shotgun (WGS) entry which is preliminary data.</text>
</comment>
<evidence type="ECO:0000313" key="4">
    <source>
        <dbReference type="Proteomes" id="UP001500767"/>
    </source>
</evidence>
<proteinExistence type="predicted"/>
<feature type="compositionally biased region" description="Low complexity" evidence="1">
    <location>
        <begin position="131"/>
        <end position="141"/>
    </location>
</feature>
<feature type="domain" description="Bacterial Ig-like" evidence="2">
    <location>
        <begin position="451"/>
        <end position="530"/>
    </location>
</feature>
<dbReference type="Gene3D" id="2.60.40.10">
    <property type="entry name" value="Immunoglobulins"/>
    <property type="match status" value="2"/>
</dbReference>
<feature type="region of interest" description="Disordered" evidence="1">
    <location>
        <begin position="120"/>
        <end position="226"/>
    </location>
</feature>
<evidence type="ECO:0000259" key="2">
    <source>
        <dbReference type="Pfam" id="PF16640"/>
    </source>
</evidence>
<reference evidence="4" key="1">
    <citation type="journal article" date="2019" name="Int. J. Syst. Evol. Microbiol.">
        <title>The Global Catalogue of Microorganisms (GCM) 10K type strain sequencing project: providing services to taxonomists for standard genome sequencing and annotation.</title>
        <authorList>
            <consortium name="The Broad Institute Genomics Platform"/>
            <consortium name="The Broad Institute Genome Sequencing Center for Infectious Disease"/>
            <person name="Wu L."/>
            <person name="Ma J."/>
        </authorList>
    </citation>
    <scope>NUCLEOTIDE SEQUENCE [LARGE SCALE GENOMIC DNA]</scope>
    <source>
        <strain evidence="4">JCM 16540</strain>
    </source>
</reference>
<dbReference type="InterPro" id="IPR032109">
    <property type="entry name" value="Big_3_5"/>
</dbReference>